<dbReference type="OrthoDB" id="786951at2759"/>
<protein>
    <recommendedName>
        <fullName evidence="2">G-patch domain-containing protein</fullName>
    </recommendedName>
</protein>
<gene>
    <name evidence="3" type="ORF">KFL_002720080</name>
</gene>
<dbReference type="InterPro" id="IPR025239">
    <property type="entry name" value="DUF4187"/>
</dbReference>
<name>A0A1Y1I5A3_KLENI</name>
<proteinExistence type="predicted"/>
<dbReference type="SMART" id="SM01173">
    <property type="entry name" value="DUF4187"/>
    <property type="match status" value="1"/>
</dbReference>
<dbReference type="EMBL" id="DF237221">
    <property type="protein sequence ID" value="GAQ86134.1"/>
    <property type="molecule type" value="Genomic_DNA"/>
</dbReference>
<dbReference type="PROSITE" id="PS50174">
    <property type="entry name" value="G_PATCH"/>
    <property type="match status" value="1"/>
</dbReference>
<dbReference type="Pfam" id="PF13821">
    <property type="entry name" value="DUF4187"/>
    <property type="match status" value="1"/>
</dbReference>
<accession>A0A1Y1I5A3</accession>
<dbReference type="PANTHER" id="PTHR21032:SF0">
    <property type="entry name" value="G PATCH DOMAIN-CONTAINING PROTEIN 11"/>
    <property type="match status" value="1"/>
</dbReference>
<evidence type="ECO:0000259" key="2">
    <source>
        <dbReference type="PROSITE" id="PS50174"/>
    </source>
</evidence>
<dbReference type="OMA" id="DYMNMVI"/>
<dbReference type="InterPro" id="IPR000467">
    <property type="entry name" value="G_patch_dom"/>
</dbReference>
<feature type="region of interest" description="Disordered" evidence="1">
    <location>
        <begin position="123"/>
        <end position="154"/>
    </location>
</feature>
<evidence type="ECO:0000313" key="3">
    <source>
        <dbReference type="EMBL" id="GAQ86134.1"/>
    </source>
</evidence>
<reference evidence="3 4" key="1">
    <citation type="journal article" date="2014" name="Nat. Commun.">
        <title>Klebsormidium flaccidum genome reveals primary factors for plant terrestrial adaptation.</title>
        <authorList>
            <person name="Hori K."/>
            <person name="Maruyama F."/>
            <person name="Fujisawa T."/>
            <person name="Togashi T."/>
            <person name="Yamamoto N."/>
            <person name="Seo M."/>
            <person name="Sato S."/>
            <person name="Yamada T."/>
            <person name="Mori H."/>
            <person name="Tajima N."/>
            <person name="Moriyama T."/>
            <person name="Ikeuchi M."/>
            <person name="Watanabe M."/>
            <person name="Wada H."/>
            <person name="Kobayashi K."/>
            <person name="Saito M."/>
            <person name="Masuda T."/>
            <person name="Sasaki-Sekimoto Y."/>
            <person name="Mashiguchi K."/>
            <person name="Awai K."/>
            <person name="Shimojima M."/>
            <person name="Masuda S."/>
            <person name="Iwai M."/>
            <person name="Nobusawa T."/>
            <person name="Narise T."/>
            <person name="Kondo S."/>
            <person name="Saito H."/>
            <person name="Sato R."/>
            <person name="Murakawa M."/>
            <person name="Ihara Y."/>
            <person name="Oshima-Yamada Y."/>
            <person name="Ohtaka K."/>
            <person name="Satoh M."/>
            <person name="Sonobe K."/>
            <person name="Ishii M."/>
            <person name="Ohtani R."/>
            <person name="Kanamori-Sato M."/>
            <person name="Honoki R."/>
            <person name="Miyazaki D."/>
            <person name="Mochizuki H."/>
            <person name="Umetsu J."/>
            <person name="Higashi K."/>
            <person name="Shibata D."/>
            <person name="Kamiya Y."/>
            <person name="Sato N."/>
            <person name="Nakamura Y."/>
            <person name="Tabata S."/>
            <person name="Ida S."/>
            <person name="Kurokawa K."/>
            <person name="Ohta H."/>
        </authorList>
    </citation>
    <scope>NUCLEOTIDE SEQUENCE [LARGE SCALE GENOMIC DNA]</scope>
    <source>
        <strain evidence="3 4">NIES-2285</strain>
    </source>
</reference>
<feature type="domain" description="G-patch" evidence="2">
    <location>
        <begin position="79"/>
        <end position="126"/>
    </location>
</feature>
<dbReference type="Proteomes" id="UP000054558">
    <property type="component" value="Unassembled WGS sequence"/>
</dbReference>
<dbReference type="GO" id="GO:0003676">
    <property type="term" value="F:nucleic acid binding"/>
    <property type="evidence" value="ECO:0007669"/>
    <property type="project" value="InterPro"/>
</dbReference>
<feature type="compositionally biased region" description="Basic and acidic residues" evidence="1">
    <location>
        <begin position="56"/>
        <end position="70"/>
    </location>
</feature>
<dbReference type="SMART" id="SM00443">
    <property type="entry name" value="G_patch"/>
    <property type="match status" value="1"/>
</dbReference>
<dbReference type="PANTHER" id="PTHR21032">
    <property type="entry name" value="G PATCH DOMAIN-CONTAINING PROTEIN 11"/>
    <property type="match status" value="1"/>
</dbReference>
<evidence type="ECO:0000313" key="4">
    <source>
        <dbReference type="Proteomes" id="UP000054558"/>
    </source>
</evidence>
<dbReference type="AlphaFoldDB" id="A0A1Y1I5A3"/>
<dbReference type="STRING" id="105231.A0A1Y1I5A3"/>
<dbReference type="InterPro" id="IPR039249">
    <property type="entry name" value="GPATCH11"/>
</dbReference>
<dbReference type="Pfam" id="PF01585">
    <property type="entry name" value="G-patch"/>
    <property type="match status" value="1"/>
</dbReference>
<organism evidence="3 4">
    <name type="scientific">Klebsormidium nitens</name>
    <name type="common">Green alga</name>
    <name type="synonym">Ulothrix nitens</name>
    <dbReference type="NCBI Taxonomy" id="105231"/>
    <lineage>
        <taxon>Eukaryota</taxon>
        <taxon>Viridiplantae</taxon>
        <taxon>Streptophyta</taxon>
        <taxon>Klebsormidiophyceae</taxon>
        <taxon>Klebsormidiales</taxon>
        <taxon>Klebsormidiaceae</taxon>
        <taxon>Klebsormidium</taxon>
    </lineage>
</organism>
<evidence type="ECO:0000256" key="1">
    <source>
        <dbReference type="SAM" id="MobiDB-lite"/>
    </source>
</evidence>
<sequence length="298" mass="33914">MADQDPADEPDYMADLSIFGIAESAPSLTNSKTSGAKKLPQQSAKPRLTFVQKQQQRKERVFEKEEKLRQEGMAQAIPQGNIGFKLLEKMGYKPGGSLGQPEQGGITEPLELKVKRAKTGLGRDEIIQQEQQEKAARRARAAEHRQRQQQELALDFRDRAKGRWDFRKVRRDLGRAETALATIEGEDGPWRDVVSLEGVNKDGNGSVLEGDSVLEDEVGLDVRIARKRKLRPGERSLDEEEEAKNAVEEVSDEDRVRILERMLRRLRDKHWYCIYCGVKYDSQEDIDTECPGEDEDLH</sequence>
<feature type="region of interest" description="Disordered" evidence="1">
    <location>
        <begin position="26"/>
        <end position="74"/>
    </location>
</feature>
<dbReference type="GO" id="GO:0000776">
    <property type="term" value="C:kinetochore"/>
    <property type="evidence" value="ECO:0000318"/>
    <property type="project" value="GO_Central"/>
</dbReference>
<feature type="compositionally biased region" description="Polar residues" evidence="1">
    <location>
        <begin position="26"/>
        <end position="44"/>
    </location>
</feature>
<keyword evidence="4" id="KW-1185">Reference proteome</keyword>